<accession>A0ABX0LQ15</accession>
<comment type="caution">
    <text evidence="2">The sequence shown here is derived from an EMBL/GenBank/DDBJ whole genome shotgun (WGS) entry which is preliminary data.</text>
</comment>
<feature type="transmembrane region" description="Helical" evidence="1">
    <location>
        <begin position="60"/>
        <end position="77"/>
    </location>
</feature>
<proteinExistence type="predicted"/>
<dbReference type="RefSeq" id="WP_167229352.1">
    <property type="nucleotide sequence ID" value="NZ_VUYU01000023.1"/>
</dbReference>
<sequence>MNVTYPRFAVVGLNMLAVAMTVPAGGIQPLSDAWELLYVLSFFAPSIAVLVFYASDRMHLALTLLSILACIIMPGGARDNSAMGRGIFHLFVVYPACLMCGLILLDKAWRRITSRPDADQWRL</sequence>
<evidence type="ECO:0000256" key="1">
    <source>
        <dbReference type="SAM" id="Phobius"/>
    </source>
</evidence>
<keyword evidence="1" id="KW-0812">Transmembrane</keyword>
<reference evidence="2 3" key="1">
    <citation type="submission" date="2019-09" db="EMBL/GenBank/DDBJ databases">
        <title>Taxonomy of Antarctic Massilia spp.: description of Massilia rubra sp. nov., Massilia aquatica sp. nov., Massilia mucilaginosa sp. nov., Massilia frigida sp. nov. isolated from streams, lakes and regoliths.</title>
        <authorList>
            <person name="Holochova P."/>
            <person name="Sedlacek I."/>
            <person name="Kralova S."/>
            <person name="Maslanova I."/>
            <person name="Busse H.-J."/>
            <person name="Stankova E."/>
            <person name="Vrbovska V."/>
            <person name="Kovarovic V."/>
            <person name="Bartak M."/>
            <person name="Svec P."/>
            <person name="Pantucek R."/>
        </authorList>
    </citation>
    <scope>NUCLEOTIDE SEQUENCE [LARGE SCALE GENOMIC DNA]</scope>
    <source>
        <strain evidence="2 3">CCM 8692</strain>
    </source>
</reference>
<keyword evidence="1" id="KW-0472">Membrane</keyword>
<name>A0ABX0LQ15_9BURK</name>
<keyword evidence="3" id="KW-1185">Reference proteome</keyword>
<gene>
    <name evidence="2" type="ORF">F0185_25660</name>
</gene>
<organism evidence="2 3">
    <name type="scientific">Massilia rubra</name>
    <dbReference type="NCBI Taxonomy" id="2607910"/>
    <lineage>
        <taxon>Bacteria</taxon>
        <taxon>Pseudomonadati</taxon>
        <taxon>Pseudomonadota</taxon>
        <taxon>Betaproteobacteria</taxon>
        <taxon>Burkholderiales</taxon>
        <taxon>Oxalobacteraceae</taxon>
        <taxon>Telluria group</taxon>
        <taxon>Massilia</taxon>
    </lineage>
</organism>
<dbReference type="EMBL" id="VUYU01000023">
    <property type="protein sequence ID" value="NHZ36958.1"/>
    <property type="molecule type" value="Genomic_DNA"/>
</dbReference>
<feature type="transmembrane region" description="Helical" evidence="1">
    <location>
        <begin position="36"/>
        <end position="53"/>
    </location>
</feature>
<dbReference type="Proteomes" id="UP000785613">
    <property type="component" value="Unassembled WGS sequence"/>
</dbReference>
<evidence type="ECO:0000313" key="3">
    <source>
        <dbReference type="Proteomes" id="UP000785613"/>
    </source>
</evidence>
<protein>
    <submittedName>
        <fullName evidence="2">Uncharacterized protein</fullName>
    </submittedName>
</protein>
<keyword evidence="1" id="KW-1133">Transmembrane helix</keyword>
<feature type="transmembrane region" description="Helical" evidence="1">
    <location>
        <begin position="83"/>
        <end position="105"/>
    </location>
</feature>
<evidence type="ECO:0000313" key="2">
    <source>
        <dbReference type="EMBL" id="NHZ36958.1"/>
    </source>
</evidence>